<dbReference type="InterPro" id="IPR014729">
    <property type="entry name" value="Rossmann-like_a/b/a_fold"/>
</dbReference>
<dbReference type="InterPro" id="IPR011063">
    <property type="entry name" value="TilS/TtcA_N"/>
</dbReference>
<dbReference type="OrthoDB" id="9801054at2"/>
<dbReference type="PANTHER" id="PTHR43686">
    <property type="entry name" value="SULFURTRANSFERASE-RELATED"/>
    <property type="match status" value="1"/>
</dbReference>
<dbReference type="Proteomes" id="UP000054874">
    <property type="component" value="Unassembled WGS sequence"/>
</dbReference>
<dbReference type="RefSeq" id="WP_058351844.1">
    <property type="nucleotide sequence ID" value="NZ_CABMMD010000068.1"/>
</dbReference>
<dbReference type="SUPFAM" id="SSF52402">
    <property type="entry name" value="Adenine nucleotide alpha hydrolases-like"/>
    <property type="match status" value="1"/>
</dbReference>
<evidence type="ECO:0000259" key="2">
    <source>
        <dbReference type="Pfam" id="PF01171"/>
    </source>
</evidence>
<keyword evidence="4" id="KW-1185">Reference proteome</keyword>
<dbReference type="PANTHER" id="PTHR43686:SF1">
    <property type="entry name" value="AMINOTRAN_5 DOMAIN-CONTAINING PROTEIN"/>
    <property type="match status" value="1"/>
</dbReference>
<sequence length="282" mass="33355">MERYQEIERSLIKKFRKPIWRKFILGLKEYELINEGDKIAVCISGGKDSMLLAKCMQELQRHGKYHFDLEFIVMDPGYNKVNRETIIKNAEIMNIPIHIFETEIFNTVVTIEDNPCYLCARMRRGYLYKEAQSLGCNKIALGHHFDDVIETILMGMLYGGQFQTMMPKLKSTNHPGMELIRPLYYVKEADILDWCRYNDLHFIQCACRFTEEYTKAENAADVSKRQEMKQLIQKFRETSDIIEMNIFKSAYNVNLNTVISYKQDGVEHHFLEKFDRPQQEEE</sequence>
<name>A0A0V8QHD3_9FIRM</name>
<evidence type="ECO:0000313" key="3">
    <source>
        <dbReference type="EMBL" id="KSV59952.1"/>
    </source>
</evidence>
<comment type="caution">
    <text evidence="3">The sequence shown here is derived from an EMBL/GenBank/DDBJ whole genome shotgun (WGS) entry which is preliminary data.</text>
</comment>
<keyword evidence="1" id="KW-0808">Transferase</keyword>
<dbReference type="GO" id="GO:0008033">
    <property type="term" value="P:tRNA processing"/>
    <property type="evidence" value="ECO:0007669"/>
    <property type="project" value="InterPro"/>
</dbReference>
<dbReference type="PIRSF" id="PIRSF004976">
    <property type="entry name" value="ATPase_YdaO"/>
    <property type="match status" value="1"/>
</dbReference>
<dbReference type="GO" id="GO:0016740">
    <property type="term" value="F:transferase activity"/>
    <property type="evidence" value="ECO:0007669"/>
    <property type="project" value="UniProtKB-KW"/>
</dbReference>
<feature type="domain" description="tRNA(Ile)-lysidine/2-thiocytidine synthase N-terminal" evidence="2">
    <location>
        <begin position="38"/>
        <end position="206"/>
    </location>
</feature>
<dbReference type="Pfam" id="PF01171">
    <property type="entry name" value="ATP_bind_3"/>
    <property type="match status" value="1"/>
</dbReference>
<gene>
    <name evidence="3" type="ORF">ASU35_07380</name>
</gene>
<dbReference type="InterPro" id="IPR035107">
    <property type="entry name" value="tRNA_thiolation_TtcA_Ctu1"/>
</dbReference>
<evidence type="ECO:0000256" key="1">
    <source>
        <dbReference type="ARBA" id="ARBA00022679"/>
    </source>
</evidence>
<dbReference type="Gene3D" id="3.40.50.620">
    <property type="entry name" value="HUPs"/>
    <property type="match status" value="1"/>
</dbReference>
<protein>
    <submittedName>
        <fullName evidence="3">tRNA 2-thiocytidine biosynthesis protein TtcA</fullName>
    </submittedName>
</protein>
<proteinExistence type="predicted"/>
<reference evidence="3 4" key="1">
    <citation type="submission" date="2015-11" db="EMBL/GenBank/DDBJ databases">
        <title>Butyribacter intestini gen. nov., sp. nov., a butyric acid-producing bacterium of the family Lachnospiraceae isolated from the human faeces.</title>
        <authorList>
            <person name="Zou Y."/>
            <person name="Xue W."/>
            <person name="Luo G."/>
            <person name="Lv M."/>
        </authorList>
    </citation>
    <scope>NUCLEOTIDE SEQUENCE [LARGE SCALE GENOMIC DNA]</scope>
    <source>
        <strain evidence="3 4">ACET-33324</strain>
    </source>
</reference>
<dbReference type="AlphaFoldDB" id="A0A0V8QHD3"/>
<organism evidence="3 4">
    <name type="scientific">Acetivibrio ethanolgignens</name>
    <dbReference type="NCBI Taxonomy" id="290052"/>
    <lineage>
        <taxon>Bacteria</taxon>
        <taxon>Bacillati</taxon>
        <taxon>Bacillota</taxon>
        <taxon>Clostridia</taxon>
        <taxon>Eubacteriales</taxon>
        <taxon>Oscillospiraceae</taxon>
        <taxon>Acetivibrio</taxon>
    </lineage>
</organism>
<accession>A0A0V8QHD3</accession>
<dbReference type="STRING" id="290052.ASU35_07380"/>
<dbReference type="CDD" id="cd24138">
    <property type="entry name" value="TtcA-like"/>
    <property type="match status" value="1"/>
</dbReference>
<evidence type="ECO:0000313" key="4">
    <source>
        <dbReference type="Proteomes" id="UP000054874"/>
    </source>
</evidence>
<dbReference type="EMBL" id="LNAM01000068">
    <property type="protein sequence ID" value="KSV59952.1"/>
    <property type="molecule type" value="Genomic_DNA"/>
</dbReference>